<sequence>MSVVVPIKDSVMPFWLSLQKALIEATSFPCDGRDEWVSDNAEDRAYAAGHCTGCSAIAECGTYAAAAKERSNVWAGVDRTPNSGRRSGSLPLFTTDTEGRTA</sequence>
<name>A0A1H0HIR6_9ACTN</name>
<dbReference type="InterPro" id="IPR034768">
    <property type="entry name" value="4FE4S_WBL"/>
</dbReference>
<dbReference type="AlphaFoldDB" id="A0A1H0HIR6"/>
<dbReference type="EMBL" id="LT629710">
    <property type="protein sequence ID" value="SDO19096.1"/>
    <property type="molecule type" value="Genomic_DNA"/>
</dbReference>
<dbReference type="PROSITE" id="PS51674">
    <property type="entry name" value="4FE4S_WBL"/>
    <property type="match status" value="1"/>
</dbReference>
<gene>
    <name evidence="3" type="ORF">SAMN04515671_0090</name>
</gene>
<accession>A0A1H0HIR6</accession>
<evidence type="ECO:0000313" key="3">
    <source>
        <dbReference type="EMBL" id="SDO19096.1"/>
    </source>
</evidence>
<evidence type="ECO:0000313" key="4">
    <source>
        <dbReference type="Proteomes" id="UP000198741"/>
    </source>
</evidence>
<reference evidence="3 4" key="1">
    <citation type="submission" date="2016-10" db="EMBL/GenBank/DDBJ databases">
        <authorList>
            <person name="de Groot N.N."/>
        </authorList>
    </citation>
    <scope>NUCLEOTIDE SEQUENCE [LARGE SCALE GENOMIC DNA]</scope>
    <source>
        <strain evidence="4">P4-7,KCTC 19426,CECT 7604</strain>
    </source>
</reference>
<protein>
    <recommendedName>
        <fullName evidence="2">4Fe-4S Wbl-type domain-containing protein</fullName>
    </recommendedName>
</protein>
<organism evidence="3 4">
    <name type="scientific">Nakamurella panacisegetis</name>
    <dbReference type="NCBI Taxonomy" id="1090615"/>
    <lineage>
        <taxon>Bacteria</taxon>
        <taxon>Bacillati</taxon>
        <taxon>Actinomycetota</taxon>
        <taxon>Actinomycetes</taxon>
        <taxon>Nakamurellales</taxon>
        <taxon>Nakamurellaceae</taxon>
        <taxon>Nakamurella</taxon>
    </lineage>
</organism>
<evidence type="ECO:0000259" key="2">
    <source>
        <dbReference type="PROSITE" id="PS51674"/>
    </source>
</evidence>
<dbReference type="STRING" id="1090615.SAMN04515671_0090"/>
<evidence type="ECO:0000256" key="1">
    <source>
        <dbReference type="SAM" id="MobiDB-lite"/>
    </source>
</evidence>
<proteinExistence type="predicted"/>
<feature type="domain" description="4Fe-4S Wbl-type" evidence="2">
    <location>
        <begin position="29"/>
        <end position="84"/>
    </location>
</feature>
<keyword evidence="4" id="KW-1185">Reference proteome</keyword>
<feature type="region of interest" description="Disordered" evidence="1">
    <location>
        <begin position="76"/>
        <end position="102"/>
    </location>
</feature>
<dbReference type="Proteomes" id="UP000198741">
    <property type="component" value="Chromosome I"/>
</dbReference>
<feature type="compositionally biased region" description="Polar residues" evidence="1">
    <location>
        <begin position="80"/>
        <end position="96"/>
    </location>
</feature>